<reference evidence="12" key="1">
    <citation type="submission" date="2016-11" db="EMBL/GenBank/DDBJ databases">
        <authorList>
            <person name="Varghese N."/>
            <person name="Submissions S."/>
        </authorList>
    </citation>
    <scope>NUCLEOTIDE SEQUENCE [LARGE SCALE GENOMIC DNA]</scope>
    <source>
        <strain evidence="12">DSM 19729</strain>
    </source>
</reference>
<evidence type="ECO:0000256" key="6">
    <source>
        <dbReference type="ARBA" id="ARBA00023237"/>
    </source>
</evidence>
<name>A0A1M5U3D3_9FLAO</name>
<evidence type="ECO:0000256" key="3">
    <source>
        <dbReference type="ARBA" id="ARBA00022452"/>
    </source>
</evidence>
<evidence type="ECO:0000313" key="12">
    <source>
        <dbReference type="Proteomes" id="UP000184384"/>
    </source>
</evidence>
<reference evidence="11" key="2">
    <citation type="submission" date="2016-11" db="EMBL/GenBank/DDBJ databases">
        <authorList>
            <person name="Jaros S."/>
            <person name="Januszkiewicz K."/>
            <person name="Wedrychowicz H."/>
        </authorList>
    </citation>
    <scope>NUCLEOTIDE SEQUENCE [LARGE SCALE GENOMIC DNA]</scope>
    <source>
        <strain evidence="11">DSM 19729</strain>
    </source>
</reference>
<dbReference type="InterPro" id="IPR039426">
    <property type="entry name" value="TonB-dep_rcpt-like"/>
</dbReference>
<dbReference type="SUPFAM" id="SSF56935">
    <property type="entry name" value="Porins"/>
    <property type="match status" value="1"/>
</dbReference>
<dbReference type="Proteomes" id="UP000237771">
    <property type="component" value="Unassembled WGS sequence"/>
</dbReference>
<dbReference type="EMBL" id="PVUB01000015">
    <property type="protein sequence ID" value="PRZ19603.1"/>
    <property type="molecule type" value="Genomic_DNA"/>
</dbReference>
<dbReference type="Proteomes" id="UP000184384">
    <property type="component" value="Unassembled WGS sequence"/>
</dbReference>
<keyword evidence="13" id="KW-1185">Reference proteome</keyword>
<keyword evidence="8" id="KW-1133">Transmembrane helix</keyword>
<dbReference type="InterPro" id="IPR023996">
    <property type="entry name" value="TonB-dep_OMP_SusC/RagA"/>
</dbReference>
<dbReference type="Pfam" id="PF13715">
    <property type="entry name" value="CarbopepD_reg_2"/>
    <property type="match status" value="1"/>
</dbReference>
<keyword evidence="3 7" id="KW-1134">Transmembrane beta strand</keyword>
<dbReference type="PROSITE" id="PS52016">
    <property type="entry name" value="TONB_DEPENDENT_REC_3"/>
    <property type="match status" value="1"/>
</dbReference>
<evidence type="ECO:0000256" key="2">
    <source>
        <dbReference type="ARBA" id="ARBA00022448"/>
    </source>
</evidence>
<dbReference type="OrthoDB" id="9768177at2"/>
<dbReference type="NCBIfam" id="TIGR04056">
    <property type="entry name" value="OMP_RagA_SusC"/>
    <property type="match status" value="1"/>
</dbReference>
<dbReference type="InterPro" id="IPR012910">
    <property type="entry name" value="Plug_dom"/>
</dbReference>
<dbReference type="Gene3D" id="2.60.40.1120">
    <property type="entry name" value="Carboxypeptidase-like, regulatory domain"/>
    <property type="match status" value="1"/>
</dbReference>
<evidence type="ECO:0000256" key="5">
    <source>
        <dbReference type="ARBA" id="ARBA00023136"/>
    </source>
</evidence>
<comment type="subcellular location">
    <subcellularLocation>
        <location evidence="1 7">Cell outer membrane</location>
        <topology evidence="1 7">Multi-pass membrane protein</topology>
    </subcellularLocation>
</comment>
<accession>A0A1M5U3D3</accession>
<keyword evidence="2 7" id="KW-0813">Transport</keyword>
<dbReference type="InterPro" id="IPR023997">
    <property type="entry name" value="TonB-dep_OMP_SusC/RagA_CS"/>
</dbReference>
<proteinExistence type="inferred from homology"/>
<dbReference type="InterPro" id="IPR008969">
    <property type="entry name" value="CarboxyPept-like_regulatory"/>
</dbReference>
<dbReference type="InterPro" id="IPR037066">
    <property type="entry name" value="Plug_dom_sf"/>
</dbReference>
<keyword evidence="4 7" id="KW-0812">Transmembrane</keyword>
<dbReference type="Pfam" id="PF07715">
    <property type="entry name" value="Plug"/>
    <property type="match status" value="1"/>
</dbReference>
<evidence type="ECO:0000256" key="4">
    <source>
        <dbReference type="ARBA" id="ARBA00022692"/>
    </source>
</evidence>
<evidence type="ECO:0000313" key="11">
    <source>
        <dbReference type="EMBL" id="SHH57474.1"/>
    </source>
</evidence>
<dbReference type="Gene3D" id="2.170.130.10">
    <property type="entry name" value="TonB-dependent receptor, plug domain"/>
    <property type="match status" value="1"/>
</dbReference>
<evidence type="ECO:0000259" key="9">
    <source>
        <dbReference type="Pfam" id="PF07715"/>
    </source>
</evidence>
<feature type="transmembrane region" description="Helical" evidence="8">
    <location>
        <begin position="12"/>
        <end position="30"/>
    </location>
</feature>
<feature type="domain" description="TonB-dependent receptor plug" evidence="9">
    <location>
        <begin position="136"/>
        <end position="260"/>
    </location>
</feature>
<dbReference type="InterPro" id="IPR036942">
    <property type="entry name" value="Beta-barrel_TonB_sf"/>
</dbReference>
<evidence type="ECO:0000256" key="1">
    <source>
        <dbReference type="ARBA" id="ARBA00004571"/>
    </source>
</evidence>
<reference evidence="10 13" key="3">
    <citation type="submission" date="2018-03" db="EMBL/GenBank/DDBJ databases">
        <title>Genomic Encyclopedia of Archaeal and Bacterial Type Strains, Phase II (KMG-II): from individual species to whole genera.</title>
        <authorList>
            <person name="Goeker M."/>
        </authorList>
    </citation>
    <scope>NUCLEOTIDE SEQUENCE [LARGE SCALE GENOMIC DNA]</scope>
    <source>
        <strain evidence="10 13">DSM 17797</strain>
    </source>
</reference>
<dbReference type="SUPFAM" id="SSF49464">
    <property type="entry name" value="Carboxypeptidase regulatory domain-like"/>
    <property type="match status" value="1"/>
</dbReference>
<dbReference type="AlphaFoldDB" id="A0A1M5U3D3"/>
<protein>
    <submittedName>
        <fullName evidence="10">TonB-linked SusC/RagA family outer membrane protein</fullName>
    </submittedName>
    <submittedName>
        <fullName evidence="11">TonB-linked outer membrane protein, SusC/RagA family</fullName>
    </submittedName>
</protein>
<dbReference type="NCBIfam" id="TIGR04057">
    <property type="entry name" value="SusC_RagA_signa"/>
    <property type="match status" value="1"/>
</dbReference>
<keyword evidence="5 7" id="KW-0472">Membrane</keyword>
<gene>
    <name evidence="10" type="ORF">BC624_11522</name>
    <name evidence="11" type="ORF">SAMN05443373_11722</name>
</gene>
<evidence type="ECO:0000313" key="13">
    <source>
        <dbReference type="Proteomes" id="UP000237771"/>
    </source>
</evidence>
<dbReference type="STRING" id="280093.SAMN05443373_11722"/>
<evidence type="ECO:0000313" key="10">
    <source>
        <dbReference type="EMBL" id="PRZ19603.1"/>
    </source>
</evidence>
<sequence length="1007" mass="111403">MKKKSFYKKDSSFWYLIMIGFTLSCIPALANNPLRPRPSERQQNQISGTITDGRAPLPGVTIAIKNRVNYAVLSDFDGKYTLLAKANDTLVVSYIGYKTAIIPINYRKNIHIQLQEDITSLQEVRVNAGYYSVKEKERTGSIARITAKDIEKQPVSNVLASMQGRMAGVSIVQDAGTAGGGFTIRIRGQNSLRSDANEPLYIINGVPYSSESIGFSETSTATLGATSPLNSINPSDIESIEVLKDADATAIYGSRGANGVVLITTKKGKEGQTTFTVNASSGVGKVTRFLDLMHTQEYLAMRGQAFANDGIAVYPEAAYDINGTWNKNHYTDWQKELIGGTAEISALQGSVSGGSAQTQYLLSATYRKETTVMPGDFQYNKGSAHFSMNHAASDGKFKTQFSASYTTQKNDQPAADLTYAARSLAPNAPALYTENAELNWENGTWNNPLANLNQKFTSRTYDLFSNAVLTYSIVKNLELKSNFGYTDTKNNEKRTIPSTIYNPSYGMTSSSSSLYTNNTARRSWLIEPQLNYNLHRNKHKIEALVGATAQSTTTERLHVIGYGFSSNALISDLASASLRLVFTSDENIYKYQAFYARINYNYDKRYIFNATGRRDGSSRFGVGKQFATFGALGAAWLFSNENFLIDNRIMSYGKLRGSYGVTGSDQIGDYQFHDTYVSSGNTYQGLIGLQPSRLFNPNFGWESNRKLEVAIDAGFFHDRIFLTAAWFRNRSGNQLVGIPLPGTTGFNVLNANLNATVQNSGTEFTLQTANFQTVNFKWNTAINITANQNKLLSFPDLQSSPYSNSYKIGQPLSIQKVYHFIRLNPQTGVYEFDDVNGDGTIAAPEDKETIANLSPKYFGGLQNTFNYKNFQFDLLFQFVKQQGFRYLPGPGGGMTNQLQAVSNSWQQTGDSSSQQKLTTGLNYDIISAYYNFTESDGAITDASYLRLKNISLSYDVPQPPSSKINCRLSLQGQNLLTITPYDGDPEFKFAGYLPPLKMYTASVQLTF</sequence>
<comment type="similarity">
    <text evidence="7">Belongs to the TonB-dependent receptor family.</text>
</comment>
<dbReference type="PROSITE" id="PS51257">
    <property type="entry name" value="PROKAR_LIPOPROTEIN"/>
    <property type="match status" value="1"/>
</dbReference>
<dbReference type="GO" id="GO:0009279">
    <property type="term" value="C:cell outer membrane"/>
    <property type="evidence" value="ECO:0007669"/>
    <property type="project" value="UniProtKB-SubCell"/>
</dbReference>
<evidence type="ECO:0000256" key="7">
    <source>
        <dbReference type="PROSITE-ProRule" id="PRU01360"/>
    </source>
</evidence>
<keyword evidence="6 7" id="KW-0998">Cell outer membrane</keyword>
<dbReference type="Gene3D" id="2.40.170.20">
    <property type="entry name" value="TonB-dependent receptor, beta-barrel domain"/>
    <property type="match status" value="1"/>
</dbReference>
<organism evidence="11 12">
    <name type="scientific">Flavobacterium granuli</name>
    <dbReference type="NCBI Taxonomy" id="280093"/>
    <lineage>
        <taxon>Bacteria</taxon>
        <taxon>Pseudomonadati</taxon>
        <taxon>Bacteroidota</taxon>
        <taxon>Flavobacteriia</taxon>
        <taxon>Flavobacteriales</taxon>
        <taxon>Flavobacteriaceae</taxon>
        <taxon>Flavobacterium</taxon>
    </lineage>
</organism>
<dbReference type="EMBL" id="FQWO01000017">
    <property type="protein sequence ID" value="SHH57474.1"/>
    <property type="molecule type" value="Genomic_DNA"/>
</dbReference>
<evidence type="ECO:0000256" key="8">
    <source>
        <dbReference type="SAM" id="Phobius"/>
    </source>
</evidence>